<sequence>KKHIKISRTNVESLVAHKQDFLSCYNNEIFDVITLSETFLKPELPSSVFNLHNYKMFRNDRLGKEGGGVALFAHVSLNCKILKQSNGKYSKSIEFMIVEISNKFNKILIAVVY</sequence>
<dbReference type="InterPro" id="IPR036691">
    <property type="entry name" value="Endo/exonu/phosph_ase_sf"/>
</dbReference>
<organism evidence="1">
    <name type="scientific">Lygus hesperus</name>
    <name type="common">Western plant bug</name>
    <dbReference type="NCBI Taxonomy" id="30085"/>
    <lineage>
        <taxon>Eukaryota</taxon>
        <taxon>Metazoa</taxon>
        <taxon>Ecdysozoa</taxon>
        <taxon>Arthropoda</taxon>
        <taxon>Hexapoda</taxon>
        <taxon>Insecta</taxon>
        <taxon>Pterygota</taxon>
        <taxon>Neoptera</taxon>
        <taxon>Paraneoptera</taxon>
        <taxon>Hemiptera</taxon>
        <taxon>Heteroptera</taxon>
        <taxon>Panheteroptera</taxon>
        <taxon>Cimicomorpha</taxon>
        <taxon>Miridae</taxon>
        <taxon>Mirini</taxon>
        <taxon>Lygus</taxon>
    </lineage>
</organism>
<accession>A0A0A9Y0G3</accession>
<gene>
    <name evidence="1" type="primary">rpsS_1</name>
    <name evidence="1" type="ORF">CM83_104893</name>
</gene>
<proteinExistence type="predicted"/>
<dbReference type="GO" id="GO:0005840">
    <property type="term" value="C:ribosome"/>
    <property type="evidence" value="ECO:0007669"/>
    <property type="project" value="UniProtKB-KW"/>
</dbReference>
<feature type="non-terminal residue" evidence="1">
    <location>
        <position position="1"/>
    </location>
</feature>
<keyword evidence="1" id="KW-0687">Ribonucleoprotein</keyword>
<dbReference type="Gene3D" id="3.60.10.10">
    <property type="entry name" value="Endonuclease/exonuclease/phosphatase"/>
    <property type="match status" value="1"/>
</dbReference>
<reference evidence="1" key="2">
    <citation type="submission" date="2014-07" db="EMBL/GenBank/DDBJ databases">
        <authorList>
            <person name="Hull J."/>
        </authorList>
    </citation>
    <scope>NUCLEOTIDE SEQUENCE</scope>
</reference>
<dbReference type="SUPFAM" id="SSF56219">
    <property type="entry name" value="DNase I-like"/>
    <property type="match status" value="1"/>
</dbReference>
<keyword evidence="1" id="KW-0689">Ribosomal protein</keyword>
<protein>
    <submittedName>
        <fullName evidence="1">30S ribosomal protein S19</fullName>
    </submittedName>
</protein>
<dbReference type="AlphaFoldDB" id="A0A0A9Y0G3"/>
<feature type="non-terminal residue" evidence="1">
    <location>
        <position position="113"/>
    </location>
</feature>
<dbReference type="EMBL" id="GBHO01017950">
    <property type="protein sequence ID" value="JAG25654.1"/>
    <property type="molecule type" value="Transcribed_RNA"/>
</dbReference>
<evidence type="ECO:0000313" key="1">
    <source>
        <dbReference type="EMBL" id="JAG25654.1"/>
    </source>
</evidence>
<reference evidence="1" key="1">
    <citation type="journal article" date="2014" name="PLoS ONE">
        <title>Transcriptome-Based Identification of ABC Transporters in the Western Tarnished Plant Bug Lygus hesperus.</title>
        <authorList>
            <person name="Hull J.J."/>
            <person name="Chaney K."/>
            <person name="Geib S.M."/>
            <person name="Fabrick J.A."/>
            <person name="Brent C.S."/>
            <person name="Walsh D."/>
            <person name="Lavine L.C."/>
        </authorList>
    </citation>
    <scope>NUCLEOTIDE SEQUENCE</scope>
</reference>
<name>A0A0A9Y0G3_LYGHE</name>